<reference evidence="1" key="1">
    <citation type="submission" date="2025-08" db="UniProtKB">
        <authorList>
            <consortium name="Ensembl"/>
        </authorList>
    </citation>
    <scope>IDENTIFICATION</scope>
</reference>
<dbReference type="AlphaFoldDB" id="A0A8C3SD63"/>
<accession>A0A8C3SD63</accession>
<proteinExistence type="predicted"/>
<sequence>MQAGGFSVMSPAMRLFVCSINSLSLIGPSALSERGHQSQHIRCIVLASPPTTLGQAVRNTGHPIDIAHSSLELLSDPPTATSQAAGITGMRHHTRSSINEKEICFKIRFLK</sequence>
<name>A0A8C3SD63_CHESE</name>
<evidence type="ECO:0000313" key="2">
    <source>
        <dbReference type="Proteomes" id="UP000694403"/>
    </source>
</evidence>
<protein>
    <submittedName>
        <fullName evidence="1">Uncharacterized protein</fullName>
    </submittedName>
</protein>
<dbReference type="Proteomes" id="UP000694403">
    <property type="component" value="Unplaced"/>
</dbReference>
<organism evidence="1 2">
    <name type="scientific">Chelydra serpentina</name>
    <name type="common">Snapping turtle</name>
    <name type="synonym">Testudo serpentina</name>
    <dbReference type="NCBI Taxonomy" id="8475"/>
    <lineage>
        <taxon>Eukaryota</taxon>
        <taxon>Metazoa</taxon>
        <taxon>Chordata</taxon>
        <taxon>Craniata</taxon>
        <taxon>Vertebrata</taxon>
        <taxon>Euteleostomi</taxon>
        <taxon>Archelosauria</taxon>
        <taxon>Testudinata</taxon>
        <taxon>Testudines</taxon>
        <taxon>Cryptodira</taxon>
        <taxon>Durocryptodira</taxon>
        <taxon>Americhelydia</taxon>
        <taxon>Chelydroidea</taxon>
        <taxon>Chelydridae</taxon>
        <taxon>Chelydra</taxon>
    </lineage>
</organism>
<evidence type="ECO:0000313" key="1">
    <source>
        <dbReference type="Ensembl" id="ENSCSRP00000012430.1"/>
    </source>
</evidence>
<reference evidence="1" key="2">
    <citation type="submission" date="2025-09" db="UniProtKB">
        <authorList>
            <consortium name="Ensembl"/>
        </authorList>
    </citation>
    <scope>IDENTIFICATION</scope>
</reference>
<keyword evidence="2" id="KW-1185">Reference proteome</keyword>
<dbReference type="Ensembl" id="ENSCSRT00000012933.1">
    <property type="protein sequence ID" value="ENSCSRP00000012430.1"/>
    <property type="gene ID" value="ENSCSRG00000009400.1"/>
</dbReference>